<feature type="domain" description="ABC3 transporter permease C-terminal" evidence="8">
    <location>
        <begin position="245"/>
        <end position="353"/>
    </location>
</feature>
<gene>
    <name evidence="9" type="ORF">GCM10023094_02180</name>
</gene>
<dbReference type="RefSeq" id="WP_345341188.1">
    <property type="nucleotide sequence ID" value="NZ_BAABFB010000007.1"/>
</dbReference>
<evidence type="ECO:0000256" key="1">
    <source>
        <dbReference type="ARBA" id="ARBA00004651"/>
    </source>
</evidence>
<keyword evidence="6 7" id="KW-0472">Membrane</keyword>
<organism evidence="9 10">
    <name type="scientific">Rhodococcus olei</name>
    <dbReference type="NCBI Taxonomy" id="2161675"/>
    <lineage>
        <taxon>Bacteria</taxon>
        <taxon>Bacillati</taxon>
        <taxon>Actinomycetota</taxon>
        <taxon>Actinomycetes</taxon>
        <taxon>Mycobacteriales</taxon>
        <taxon>Nocardiaceae</taxon>
        <taxon>Rhodococcus</taxon>
    </lineage>
</organism>
<comment type="subcellular location">
    <subcellularLocation>
        <location evidence="1">Cell membrane</location>
        <topology evidence="1">Multi-pass membrane protein</topology>
    </subcellularLocation>
</comment>
<evidence type="ECO:0000259" key="8">
    <source>
        <dbReference type="Pfam" id="PF02687"/>
    </source>
</evidence>
<feature type="transmembrane region" description="Helical" evidence="7">
    <location>
        <begin position="292"/>
        <end position="314"/>
    </location>
</feature>
<accession>A0ABP8NRU0</accession>
<keyword evidence="10" id="KW-1185">Reference proteome</keyword>
<evidence type="ECO:0000256" key="2">
    <source>
        <dbReference type="ARBA" id="ARBA00022448"/>
    </source>
</evidence>
<name>A0ABP8NRU0_9NOCA</name>
<evidence type="ECO:0000256" key="5">
    <source>
        <dbReference type="ARBA" id="ARBA00022989"/>
    </source>
</evidence>
<sequence>MFLSIRDLAFAKGRFALTIAVLFLISLMVVMLSGLTAGLGNQSIAAVQGIGADRFAFGAPAEGQSLSFSESRVTDAQRDELAALPGVDEATIVGVAPTRLTVTGAEPGTGRDIGASAFGVEGASFAAPVPLTAGEIAVDRSLADDNGVTLGQHVDAGGRTFTVTALVDDSYYSHQPVVWFDRSDWLALPTAGGSEGTTVALRTSAGFDDTAAAAATGTAITDADGALDAIGGYSSEHGSLLLMQVMLLAVSALVVGAFFTVWTIQRGQDLAVLKAVGASTGYLLRDALGQGLAVLVVGAGLGTLTAVGLGTLAAQAVPFTMTVSGALTPFVALVVLGMLGATAAVTRIATIDPLTALGAAR</sequence>
<dbReference type="PANTHER" id="PTHR43738:SF1">
    <property type="entry name" value="HEMIN TRANSPORT SYSTEM PERMEASE PROTEIN HRTB-RELATED"/>
    <property type="match status" value="1"/>
</dbReference>
<proteinExistence type="predicted"/>
<dbReference type="Proteomes" id="UP001501183">
    <property type="component" value="Unassembled WGS sequence"/>
</dbReference>
<feature type="transmembrane region" description="Helical" evidence="7">
    <location>
        <begin position="241"/>
        <end position="264"/>
    </location>
</feature>
<evidence type="ECO:0000313" key="10">
    <source>
        <dbReference type="Proteomes" id="UP001501183"/>
    </source>
</evidence>
<dbReference type="InterPro" id="IPR003838">
    <property type="entry name" value="ABC3_permease_C"/>
</dbReference>
<comment type="caution">
    <text evidence="9">The sequence shown here is derived from an EMBL/GenBank/DDBJ whole genome shotgun (WGS) entry which is preliminary data.</text>
</comment>
<dbReference type="Pfam" id="PF02687">
    <property type="entry name" value="FtsX"/>
    <property type="match status" value="1"/>
</dbReference>
<keyword evidence="4 7" id="KW-0812">Transmembrane</keyword>
<evidence type="ECO:0000313" key="9">
    <source>
        <dbReference type="EMBL" id="GAA4471448.1"/>
    </source>
</evidence>
<feature type="transmembrane region" description="Helical" evidence="7">
    <location>
        <begin position="326"/>
        <end position="345"/>
    </location>
</feature>
<protein>
    <submittedName>
        <fullName evidence="9">ABC transporter permease</fullName>
    </submittedName>
</protein>
<evidence type="ECO:0000256" key="7">
    <source>
        <dbReference type="SAM" id="Phobius"/>
    </source>
</evidence>
<keyword evidence="5 7" id="KW-1133">Transmembrane helix</keyword>
<dbReference type="PANTHER" id="PTHR43738">
    <property type="entry name" value="ABC TRANSPORTER, MEMBRANE PROTEIN"/>
    <property type="match status" value="1"/>
</dbReference>
<reference evidence="10" key="1">
    <citation type="journal article" date="2019" name="Int. J. Syst. Evol. Microbiol.">
        <title>The Global Catalogue of Microorganisms (GCM) 10K type strain sequencing project: providing services to taxonomists for standard genome sequencing and annotation.</title>
        <authorList>
            <consortium name="The Broad Institute Genomics Platform"/>
            <consortium name="The Broad Institute Genome Sequencing Center for Infectious Disease"/>
            <person name="Wu L."/>
            <person name="Ma J."/>
        </authorList>
    </citation>
    <scope>NUCLEOTIDE SEQUENCE [LARGE SCALE GENOMIC DNA]</scope>
    <source>
        <strain evidence="10">JCM 32206</strain>
    </source>
</reference>
<keyword evidence="2" id="KW-0813">Transport</keyword>
<evidence type="ECO:0000256" key="6">
    <source>
        <dbReference type="ARBA" id="ARBA00023136"/>
    </source>
</evidence>
<evidence type="ECO:0000256" key="4">
    <source>
        <dbReference type="ARBA" id="ARBA00022692"/>
    </source>
</evidence>
<dbReference type="InterPro" id="IPR051125">
    <property type="entry name" value="ABC-4/HrtB_transporter"/>
</dbReference>
<dbReference type="EMBL" id="BAABFB010000007">
    <property type="protein sequence ID" value="GAA4471448.1"/>
    <property type="molecule type" value="Genomic_DNA"/>
</dbReference>
<keyword evidence="3" id="KW-1003">Cell membrane</keyword>
<evidence type="ECO:0000256" key="3">
    <source>
        <dbReference type="ARBA" id="ARBA00022475"/>
    </source>
</evidence>